<gene>
    <name evidence="1" type="ORF">LACBIDRAFT_329204</name>
    <name evidence="2" type="ORF">LACBIDRAFT_329205</name>
</gene>
<dbReference type="RefSeq" id="XP_001883284.1">
    <property type="nucleotide sequence ID" value="XM_001883249.1"/>
</dbReference>
<accession>B0DHD3</accession>
<evidence type="ECO:0000313" key="2">
    <source>
        <dbReference type="EMBL" id="EDR05996.1"/>
    </source>
</evidence>
<sequence>MHHLQPNNVLVNTPRALFNIVTTSAKVTTTLVNITMALDNSFAVHSDNTSVYSNGFMALANRIMVLINNTLRPQFGSQSSPRTFNSGSTVRSASSLIPYGDISASNFPFLKGTML</sequence>
<reference evidence="1 3" key="1">
    <citation type="journal article" date="2008" name="Nature">
        <title>The genome of Laccaria bicolor provides insights into mycorrhizal symbiosis.</title>
        <authorList>
            <person name="Martin F."/>
            <person name="Aerts A."/>
            <person name="Ahren D."/>
            <person name="Brun A."/>
            <person name="Danchin E.G.J."/>
            <person name="Duchaussoy F."/>
            <person name="Gibon J."/>
            <person name="Kohler A."/>
            <person name="Lindquist E."/>
            <person name="Pereda V."/>
            <person name="Salamov A."/>
            <person name="Shapiro H.J."/>
            <person name="Wuyts J."/>
            <person name="Blaudez D."/>
            <person name="Buee M."/>
            <person name="Brokstein P."/>
            <person name="Canbaeck B."/>
            <person name="Cohen D."/>
            <person name="Courty P.E."/>
            <person name="Coutinho P.M."/>
            <person name="Delaruelle C."/>
            <person name="Detter J.C."/>
            <person name="Deveau A."/>
            <person name="DiFazio S."/>
            <person name="Duplessis S."/>
            <person name="Fraissinet-Tachet L."/>
            <person name="Lucic E."/>
            <person name="Frey-Klett P."/>
            <person name="Fourrey C."/>
            <person name="Feussner I."/>
            <person name="Gay G."/>
            <person name="Grimwood J."/>
            <person name="Hoegger P.J."/>
            <person name="Jain P."/>
            <person name="Kilaru S."/>
            <person name="Labbe J."/>
            <person name="Lin Y.C."/>
            <person name="Legue V."/>
            <person name="Le Tacon F."/>
            <person name="Marmeisse R."/>
            <person name="Melayah D."/>
            <person name="Montanini B."/>
            <person name="Muratet M."/>
            <person name="Nehls U."/>
            <person name="Niculita-Hirzel H."/>
            <person name="Oudot-Le Secq M.P."/>
            <person name="Peter M."/>
            <person name="Quesneville H."/>
            <person name="Rajashekar B."/>
            <person name="Reich M."/>
            <person name="Rouhier N."/>
            <person name="Schmutz J."/>
            <person name="Yin T."/>
            <person name="Chalot M."/>
            <person name="Henrissat B."/>
            <person name="Kuees U."/>
            <person name="Lucas S."/>
            <person name="Van de Peer Y."/>
            <person name="Podila G.K."/>
            <person name="Polle A."/>
            <person name="Pukkila P.J."/>
            <person name="Richardson P.M."/>
            <person name="Rouze P."/>
            <person name="Sanders I.R."/>
            <person name="Stajich J.E."/>
            <person name="Tunlid A."/>
            <person name="Tuskan G."/>
            <person name="Grigoriev I.V."/>
        </authorList>
    </citation>
    <scope>NUCLEOTIDE SEQUENCE [LARGE SCALE GENOMIC DNA]</scope>
    <source>
        <strain evidence="3">S238N-H82 / ATCC MYA-4686</strain>
    </source>
</reference>
<protein>
    <submittedName>
        <fullName evidence="1">Predicted protein</fullName>
    </submittedName>
</protein>
<dbReference type="InParanoid" id="B0DHD3"/>
<evidence type="ECO:0000313" key="1">
    <source>
        <dbReference type="EMBL" id="EDR05995.1"/>
    </source>
</evidence>
<dbReference type="RefSeq" id="XP_001883283.1">
    <property type="nucleotide sequence ID" value="XM_001883248.1"/>
</dbReference>
<dbReference type="Proteomes" id="UP000001194">
    <property type="component" value="Unassembled WGS sequence"/>
</dbReference>
<dbReference type="HOGENOM" id="CLU_2109456_0_0_1"/>
<organism evidence="3">
    <name type="scientific">Laccaria bicolor (strain S238N-H82 / ATCC MYA-4686)</name>
    <name type="common">Bicoloured deceiver</name>
    <name type="synonym">Laccaria laccata var. bicolor</name>
    <dbReference type="NCBI Taxonomy" id="486041"/>
    <lineage>
        <taxon>Eukaryota</taxon>
        <taxon>Fungi</taxon>
        <taxon>Dikarya</taxon>
        <taxon>Basidiomycota</taxon>
        <taxon>Agaricomycotina</taxon>
        <taxon>Agaricomycetes</taxon>
        <taxon>Agaricomycetidae</taxon>
        <taxon>Agaricales</taxon>
        <taxon>Agaricineae</taxon>
        <taxon>Hydnangiaceae</taxon>
        <taxon>Laccaria</taxon>
    </lineage>
</organism>
<dbReference type="EMBL" id="DS547110">
    <property type="protein sequence ID" value="EDR05996.1"/>
    <property type="molecule type" value="Genomic_DNA"/>
</dbReference>
<dbReference type="GeneID" id="6078917"/>
<keyword evidence="3" id="KW-1185">Reference proteome</keyword>
<proteinExistence type="predicted"/>
<dbReference type="EMBL" id="DS547110">
    <property type="protein sequence ID" value="EDR05995.1"/>
    <property type="molecule type" value="Genomic_DNA"/>
</dbReference>
<dbReference type="GeneID" id="6078901"/>
<dbReference type="AlphaFoldDB" id="B0DHD3"/>
<dbReference type="KEGG" id="lbc:LACBIDRAFT_329204"/>
<dbReference type="KEGG" id="lbc:LACBIDRAFT_329205"/>
<evidence type="ECO:0000313" key="3">
    <source>
        <dbReference type="Proteomes" id="UP000001194"/>
    </source>
</evidence>
<name>B0DHD3_LACBS</name>